<accession>A0AAJ1U9E6</accession>
<reference evidence="5" key="1">
    <citation type="submission" date="2022-07" db="EMBL/GenBank/DDBJ databases">
        <authorList>
            <person name="Otstavnykh N."/>
            <person name="Isaeva M."/>
            <person name="Bystritskaya E."/>
        </authorList>
    </citation>
    <scope>NUCLEOTIDE SEQUENCE</scope>
    <source>
        <strain evidence="5">10Alg 79</strain>
    </source>
</reference>
<evidence type="ECO:0000313" key="6">
    <source>
        <dbReference type="Proteomes" id="UP001227162"/>
    </source>
</evidence>
<dbReference type="Pfam" id="PF01370">
    <property type="entry name" value="Epimerase"/>
    <property type="match status" value="1"/>
</dbReference>
<dbReference type="EMBL" id="JANFFA010000001">
    <property type="protein sequence ID" value="MDQ2093598.1"/>
    <property type="molecule type" value="Genomic_DNA"/>
</dbReference>
<reference evidence="5" key="2">
    <citation type="submission" date="2023-04" db="EMBL/GenBank/DDBJ databases">
        <title>'Rhodoalgimonas zhirmunskyi' gen. nov., isolated from a red alga.</title>
        <authorList>
            <person name="Nedashkovskaya O.I."/>
            <person name="Otstavnykh N.Y."/>
            <person name="Bystritskaya E.P."/>
            <person name="Balabanova L.A."/>
            <person name="Isaeva M.P."/>
        </authorList>
    </citation>
    <scope>NUCLEOTIDE SEQUENCE</scope>
    <source>
        <strain evidence="5">10Alg 79</strain>
    </source>
</reference>
<dbReference type="PANTHER" id="PTHR43103:SF5">
    <property type="entry name" value="4-EPIMERASE, PUTATIVE (AFU_ORTHOLOGUE AFUA_7G00360)-RELATED"/>
    <property type="match status" value="1"/>
</dbReference>
<gene>
    <name evidence="5" type="ORF">NOI20_05705</name>
</gene>
<dbReference type="PANTHER" id="PTHR43103">
    <property type="entry name" value="NUCLEOSIDE-DIPHOSPHATE-SUGAR EPIMERASE"/>
    <property type="match status" value="1"/>
</dbReference>
<proteinExistence type="inferred from homology"/>
<dbReference type="GO" id="GO:0016491">
    <property type="term" value="F:oxidoreductase activity"/>
    <property type="evidence" value="ECO:0007669"/>
    <property type="project" value="UniProtKB-KW"/>
</dbReference>
<comment type="caution">
    <text evidence="5">The sequence shown here is derived from an EMBL/GenBank/DDBJ whole genome shotgun (WGS) entry which is preliminary data.</text>
</comment>
<dbReference type="InterPro" id="IPR036291">
    <property type="entry name" value="NAD(P)-bd_dom_sf"/>
</dbReference>
<keyword evidence="6" id="KW-1185">Reference proteome</keyword>
<dbReference type="Proteomes" id="UP001227162">
    <property type="component" value="Unassembled WGS sequence"/>
</dbReference>
<sequence>MKVIVTGAAGMLGRHVAAAYVDAGHDVLGLDVRDHPAAAWSHVITDICDLGNAVQLFDGADAVAHCAGLPRPIGFSPSDVYKTNMASIYATVEAARLCGVGLFLYASSISVLGYPFAKRCPIPHYLPVDEDHPIAAQEIYGTTKWLGEELIEATVRAGGFRAISLRMPWVQTCDSFARDVVPRRESADAAADLWAYLDARDAGQAFVKALDWRKEQHLRCFLSAHDSYCEIPTQQIVQAAFGAKVSFKKDLTGHAALLDTSLAQQAFGFSPVHSWRDYGAERGVK</sequence>
<keyword evidence="3" id="KW-0520">NAD</keyword>
<keyword evidence="2" id="KW-0560">Oxidoreductase</keyword>
<evidence type="ECO:0000256" key="3">
    <source>
        <dbReference type="ARBA" id="ARBA00023027"/>
    </source>
</evidence>
<feature type="domain" description="NAD-dependent epimerase/dehydratase" evidence="4">
    <location>
        <begin position="3"/>
        <end position="168"/>
    </location>
</feature>
<comment type="similarity">
    <text evidence="1">Belongs to the NAD(P)-dependent epimerase/dehydratase family.</text>
</comment>
<organism evidence="5 6">
    <name type="scientific">Rhodalgimonas zhirmunskyi</name>
    <dbReference type="NCBI Taxonomy" id="2964767"/>
    <lineage>
        <taxon>Bacteria</taxon>
        <taxon>Pseudomonadati</taxon>
        <taxon>Pseudomonadota</taxon>
        <taxon>Alphaproteobacteria</taxon>
        <taxon>Rhodobacterales</taxon>
        <taxon>Roseobacteraceae</taxon>
        <taxon>Rhodalgimonas</taxon>
    </lineage>
</organism>
<dbReference type="AlphaFoldDB" id="A0AAJ1U9E6"/>
<evidence type="ECO:0000259" key="4">
    <source>
        <dbReference type="Pfam" id="PF01370"/>
    </source>
</evidence>
<dbReference type="RefSeq" id="WP_317625181.1">
    <property type="nucleotide sequence ID" value="NZ_JANFFA010000001.1"/>
</dbReference>
<dbReference type="InterPro" id="IPR001509">
    <property type="entry name" value="Epimerase_deHydtase"/>
</dbReference>
<dbReference type="Gene3D" id="3.40.50.720">
    <property type="entry name" value="NAD(P)-binding Rossmann-like Domain"/>
    <property type="match status" value="1"/>
</dbReference>
<name>A0AAJ1U9E6_9RHOB</name>
<dbReference type="CDD" id="cd08946">
    <property type="entry name" value="SDR_e"/>
    <property type="match status" value="1"/>
</dbReference>
<protein>
    <submittedName>
        <fullName evidence="5">NAD(P)-dependent oxidoreductase</fullName>
    </submittedName>
</protein>
<evidence type="ECO:0000256" key="1">
    <source>
        <dbReference type="ARBA" id="ARBA00007637"/>
    </source>
</evidence>
<evidence type="ECO:0000256" key="2">
    <source>
        <dbReference type="ARBA" id="ARBA00023002"/>
    </source>
</evidence>
<dbReference type="SUPFAM" id="SSF51735">
    <property type="entry name" value="NAD(P)-binding Rossmann-fold domains"/>
    <property type="match status" value="1"/>
</dbReference>
<evidence type="ECO:0000313" key="5">
    <source>
        <dbReference type="EMBL" id="MDQ2093598.1"/>
    </source>
</evidence>